<proteinExistence type="predicted"/>
<evidence type="ECO:0000313" key="3">
    <source>
        <dbReference type="Proteomes" id="UP000019225"/>
    </source>
</evidence>
<protein>
    <recommendedName>
        <fullName evidence="4">S-adenosyl methyltransferase</fullName>
    </recommendedName>
</protein>
<organism evidence="2 3">
    <name type="scientific">Kutzneria albida DSM 43870</name>
    <dbReference type="NCBI Taxonomy" id="1449976"/>
    <lineage>
        <taxon>Bacteria</taxon>
        <taxon>Bacillati</taxon>
        <taxon>Actinomycetota</taxon>
        <taxon>Actinomycetes</taxon>
        <taxon>Pseudonocardiales</taxon>
        <taxon>Pseudonocardiaceae</taxon>
        <taxon>Kutzneria</taxon>
    </lineage>
</organism>
<name>W5W8H2_9PSEU</name>
<dbReference type="Pfam" id="PF04672">
    <property type="entry name" value="Methyltransf_19"/>
    <property type="match status" value="1"/>
</dbReference>
<dbReference type="PIRSF" id="PIRSF017393">
    <property type="entry name" value="MTase_SAV2177"/>
    <property type="match status" value="1"/>
</dbReference>
<dbReference type="Gene3D" id="3.40.50.150">
    <property type="entry name" value="Vaccinia Virus protein VP39"/>
    <property type="match status" value="1"/>
</dbReference>
<evidence type="ECO:0000256" key="1">
    <source>
        <dbReference type="SAM" id="MobiDB-lite"/>
    </source>
</evidence>
<dbReference type="STRING" id="1449976.KALB_1151"/>
<dbReference type="eggNOG" id="COG2890">
    <property type="taxonomic scope" value="Bacteria"/>
</dbReference>
<feature type="region of interest" description="Disordered" evidence="1">
    <location>
        <begin position="1"/>
        <end position="27"/>
    </location>
</feature>
<dbReference type="InterPro" id="IPR029063">
    <property type="entry name" value="SAM-dependent_MTases_sf"/>
</dbReference>
<dbReference type="EMBL" id="CP007155">
    <property type="protein sequence ID" value="AHH94524.1"/>
    <property type="molecule type" value="Genomic_DNA"/>
</dbReference>
<dbReference type="SUPFAM" id="SSF53335">
    <property type="entry name" value="S-adenosyl-L-methionine-dependent methyltransferases"/>
    <property type="match status" value="1"/>
</dbReference>
<reference evidence="2 3" key="1">
    <citation type="journal article" date="2014" name="BMC Genomics">
        <title>Complete genome sequence of producer of the glycopeptide antibiotic Aculeximycin Kutzneria albida DSM 43870T, a representative of minor genus of Pseudonocardiaceae.</title>
        <authorList>
            <person name="Rebets Y."/>
            <person name="Tokovenko B."/>
            <person name="Lushchyk I."/>
            <person name="Ruckert C."/>
            <person name="Zaburannyi N."/>
            <person name="Bechthold A."/>
            <person name="Kalinowski J."/>
            <person name="Luzhetskyy A."/>
        </authorList>
    </citation>
    <scope>NUCLEOTIDE SEQUENCE [LARGE SCALE GENOMIC DNA]</scope>
    <source>
        <strain evidence="2">DSM 43870</strain>
    </source>
</reference>
<sequence>MLQWPVRSGESGAGNRVSTTTSTGQVHHDDDRLADYLGSNRPQSGRVWDYLLWCGKNCPADRDLVASLGRARTYFEKAARRNQTWLYQVTRWASQQWGVRQFVDLGAGVGGPVALHENIRRQVPSARVVYVESDLVACCSLEQDTRDVPGTAVIEADLTQPRTLLDHPVLRTVLDFDQPVAVLLSAVLHEVPDDRDPAGVLAAWRDAVVPGSLAAISHLTADDHPQVVQQAVEVYAEAGMDLHPRTRAEVASLAAEFGPVTAPEPLYPPLWKPERLVIAHSLVRPPSECLTWSVVVHRGPD</sequence>
<feature type="compositionally biased region" description="Polar residues" evidence="1">
    <location>
        <begin position="16"/>
        <end position="25"/>
    </location>
</feature>
<gene>
    <name evidence="2" type="ORF">KALB_1151</name>
</gene>
<evidence type="ECO:0000313" key="2">
    <source>
        <dbReference type="EMBL" id="AHH94524.1"/>
    </source>
</evidence>
<accession>W5W8H2</accession>
<dbReference type="HOGENOM" id="CLU_067079_1_0_11"/>
<dbReference type="InterPro" id="IPR006764">
    <property type="entry name" value="SAM_dep_MeTrfase_SAV2177_type"/>
</dbReference>
<dbReference type="KEGG" id="kal:KALB_1151"/>
<dbReference type="AlphaFoldDB" id="W5W8H2"/>
<keyword evidence="3" id="KW-1185">Reference proteome</keyword>
<dbReference type="Proteomes" id="UP000019225">
    <property type="component" value="Chromosome"/>
</dbReference>
<evidence type="ECO:0008006" key="4">
    <source>
        <dbReference type="Google" id="ProtNLM"/>
    </source>
</evidence>